<evidence type="ECO:0000313" key="3">
    <source>
        <dbReference type="Proteomes" id="UP000614460"/>
    </source>
</evidence>
<evidence type="ECO:0008006" key="4">
    <source>
        <dbReference type="Google" id="ProtNLM"/>
    </source>
</evidence>
<reference evidence="2" key="2">
    <citation type="submission" date="2020-09" db="EMBL/GenBank/DDBJ databases">
        <authorList>
            <person name="Sun Q."/>
            <person name="Zhou Y."/>
        </authorList>
    </citation>
    <scope>NUCLEOTIDE SEQUENCE</scope>
    <source>
        <strain evidence="2">CGMCC 1.15966</strain>
    </source>
</reference>
<organism evidence="2 3">
    <name type="scientific">Sphingobacterium cellulitidis</name>
    <dbReference type="NCBI Taxonomy" id="1768011"/>
    <lineage>
        <taxon>Bacteria</taxon>
        <taxon>Pseudomonadati</taxon>
        <taxon>Bacteroidota</taxon>
        <taxon>Sphingobacteriia</taxon>
        <taxon>Sphingobacteriales</taxon>
        <taxon>Sphingobacteriaceae</taxon>
        <taxon>Sphingobacterium</taxon>
    </lineage>
</organism>
<dbReference type="EMBL" id="BMKM01000001">
    <property type="protein sequence ID" value="GGE10555.1"/>
    <property type="molecule type" value="Genomic_DNA"/>
</dbReference>
<dbReference type="Proteomes" id="UP000614460">
    <property type="component" value="Unassembled WGS sequence"/>
</dbReference>
<sequence length="152" mass="16262">MKKILIILALFLGGNYAVSAQGFLDKIDRALNKVENTSNKVDNTSEKAGRIGGKLGNLLGKKGEKAGDAAVFTVLIEGVNLADLKKISTGLETNKKVSEVKMKYNAAGSSLTVMFNGDSEDLFEALKKTTPKITDETVQAIEDDGIAIKIEK</sequence>
<keyword evidence="1" id="KW-0732">Signal</keyword>
<proteinExistence type="predicted"/>
<reference evidence="2" key="1">
    <citation type="journal article" date="2014" name="Int. J. Syst. Evol. Microbiol.">
        <title>Complete genome sequence of Corynebacterium casei LMG S-19264T (=DSM 44701T), isolated from a smear-ripened cheese.</title>
        <authorList>
            <consortium name="US DOE Joint Genome Institute (JGI-PGF)"/>
            <person name="Walter F."/>
            <person name="Albersmeier A."/>
            <person name="Kalinowski J."/>
            <person name="Ruckert C."/>
        </authorList>
    </citation>
    <scope>NUCLEOTIDE SEQUENCE</scope>
    <source>
        <strain evidence="2">CGMCC 1.15966</strain>
    </source>
</reference>
<comment type="caution">
    <text evidence="2">The sequence shown here is derived from an EMBL/GenBank/DDBJ whole genome shotgun (WGS) entry which is preliminary data.</text>
</comment>
<name>A0A8H9FWC9_9SPHI</name>
<feature type="chain" id="PRO_5034226274" description="DUF4252 domain-containing protein" evidence="1">
    <location>
        <begin position="21"/>
        <end position="152"/>
    </location>
</feature>
<dbReference type="AlphaFoldDB" id="A0A8H9FWC9"/>
<feature type="signal peptide" evidence="1">
    <location>
        <begin position="1"/>
        <end position="20"/>
    </location>
</feature>
<keyword evidence="3" id="KW-1185">Reference proteome</keyword>
<dbReference type="RefSeq" id="WP_094257577.1">
    <property type="nucleotide sequence ID" value="NZ_BMKM01000001.1"/>
</dbReference>
<protein>
    <recommendedName>
        <fullName evidence="4">DUF4252 domain-containing protein</fullName>
    </recommendedName>
</protein>
<evidence type="ECO:0000313" key="2">
    <source>
        <dbReference type="EMBL" id="GGE10555.1"/>
    </source>
</evidence>
<gene>
    <name evidence="2" type="ORF">GCM10011516_05340</name>
</gene>
<evidence type="ECO:0000256" key="1">
    <source>
        <dbReference type="SAM" id="SignalP"/>
    </source>
</evidence>
<accession>A0A8H9FWC9</accession>